<evidence type="ECO:0000313" key="2">
    <source>
        <dbReference type="EMBL" id="PZA10130.1"/>
    </source>
</evidence>
<name>A0A323UF66_RHOPL</name>
<keyword evidence="1" id="KW-0175">Coiled coil</keyword>
<sequence>MAPWSREKIAKTAQEVADHLKLVENVKALQQGQKEIADAIAAVDSRLRSLEANAAALKAEVKFEALKETQQALNSVQGAFYEKLTELSVRVAQPRIARRCKASDHFDRQADLRP</sequence>
<accession>A0A323UF66</accession>
<reference evidence="2 3" key="1">
    <citation type="submission" date="2018-06" db="EMBL/GenBank/DDBJ databases">
        <title>Draft Whole-Genome Sequence of the purple photosynthetic bacterium Rhodospeudomonas palustris XCP.</title>
        <authorList>
            <person name="Rayyan A."/>
            <person name="Meyer T.E."/>
            <person name="Kyndt J.A."/>
        </authorList>
    </citation>
    <scope>NUCLEOTIDE SEQUENCE [LARGE SCALE GENOMIC DNA]</scope>
    <source>
        <strain evidence="2 3">XCP</strain>
    </source>
</reference>
<gene>
    <name evidence="2" type="ORF">DNX69_20130</name>
</gene>
<evidence type="ECO:0000256" key="1">
    <source>
        <dbReference type="SAM" id="Coils"/>
    </source>
</evidence>
<dbReference type="EMBL" id="QKQS01000025">
    <property type="protein sequence ID" value="PZA10130.1"/>
    <property type="molecule type" value="Genomic_DNA"/>
</dbReference>
<dbReference type="RefSeq" id="WP_110787784.1">
    <property type="nucleotide sequence ID" value="NZ_QKQS01000025.1"/>
</dbReference>
<protein>
    <submittedName>
        <fullName evidence="2">Uncharacterized protein</fullName>
    </submittedName>
</protein>
<proteinExistence type="predicted"/>
<dbReference type="AlphaFoldDB" id="A0A323UF66"/>
<comment type="caution">
    <text evidence="2">The sequence shown here is derived from an EMBL/GenBank/DDBJ whole genome shotgun (WGS) entry which is preliminary data.</text>
</comment>
<evidence type="ECO:0000313" key="3">
    <source>
        <dbReference type="Proteomes" id="UP000248134"/>
    </source>
</evidence>
<dbReference type="OrthoDB" id="8242846at2"/>
<dbReference type="Proteomes" id="UP000248134">
    <property type="component" value="Unassembled WGS sequence"/>
</dbReference>
<organism evidence="2 3">
    <name type="scientific">Rhodopseudomonas palustris</name>
    <dbReference type="NCBI Taxonomy" id="1076"/>
    <lineage>
        <taxon>Bacteria</taxon>
        <taxon>Pseudomonadati</taxon>
        <taxon>Pseudomonadota</taxon>
        <taxon>Alphaproteobacteria</taxon>
        <taxon>Hyphomicrobiales</taxon>
        <taxon>Nitrobacteraceae</taxon>
        <taxon>Rhodopseudomonas</taxon>
    </lineage>
</organism>
<feature type="coiled-coil region" evidence="1">
    <location>
        <begin position="40"/>
        <end position="67"/>
    </location>
</feature>